<dbReference type="FunFam" id="1.20.1250.20:FF:000002">
    <property type="entry name" value="Sugar transport protein 13"/>
    <property type="match status" value="1"/>
</dbReference>
<dbReference type="GO" id="GO:0015145">
    <property type="term" value="F:monosaccharide transmembrane transporter activity"/>
    <property type="evidence" value="ECO:0007669"/>
    <property type="project" value="InterPro"/>
</dbReference>
<dbReference type="GO" id="GO:0016020">
    <property type="term" value="C:membrane"/>
    <property type="evidence" value="ECO:0007669"/>
    <property type="project" value="UniProtKB-SubCell"/>
</dbReference>
<feature type="transmembrane region" description="Helical" evidence="10">
    <location>
        <begin position="457"/>
        <end position="480"/>
    </location>
</feature>
<reference evidence="12" key="1">
    <citation type="submission" date="2016-03" db="EMBL/GenBank/DDBJ databases">
        <title>Mechanisms controlling the formation of the plant cell surface in tip-growing cells are functionally conserved among land plants.</title>
        <authorList>
            <person name="Honkanen S."/>
            <person name="Jones V.A."/>
            <person name="Morieri G."/>
            <person name="Champion C."/>
            <person name="Hetherington A.J."/>
            <person name="Kelly S."/>
            <person name="Saint-Marcoux D."/>
            <person name="Proust H."/>
            <person name="Prescott H."/>
            <person name="Dolan L."/>
        </authorList>
    </citation>
    <scope>NUCLEOTIDE SEQUENCE [LARGE SCALE GENOMIC DNA]</scope>
    <source>
        <tissue evidence="12">Whole gametophyte</tissue>
    </source>
</reference>
<keyword evidence="8 10" id="KW-0472">Membrane</keyword>
<comment type="caution">
    <text evidence="12">The sequence shown here is derived from an EMBL/GenBank/DDBJ whole genome shotgun (WGS) entry which is preliminary data.</text>
</comment>
<dbReference type="InterPro" id="IPR020846">
    <property type="entry name" value="MFS_dom"/>
</dbReference>
<keyword evidence="5 10" id="KW-0812">Transmembrane</keyword>
<dbReference type="AlphaFoldDB" id="A0A176VJ95"/>
<keyword evidence="4" id="KW-0762">Sugar transport</keyword>
<dbReference type="PRINTS" id="PR00171">
    <property type="entry name" value="SUGRTRNSPORT"/>
</dbReference>
<organism evidence="12 13">
    <name type="scientific">Marchantia polymorpha subsp. ruderalis</name>
    <dbReference type="NCBI Taxonomy" id="1480154"/>
    <lineage>
        <taxon>Eukaryota</taxon>
        <taxon>Viridiplantae</taxon>
        <taxon>Streptophyta</taxon>
        <taxon>Embryophyta</taxon>
        <taxon>Marchantiophyta</taxon>
        <taxon>Marchantiopsida</taxon>
        <taxon>Marchantiidae</taxon>
        <taxon>Marchantiales</taxon>
        <taxon>Marchantiaceae</taxon>
        <taxon>Marchantia</taxon>
    </lineage>
</organism>
<evidence type="ECO:0000256" key="7">
    <source>
        <dbReference type="ARBA" id="ARBA00022989"/>
    </source>
</evidence>
<dbReference type="PROSITE" id="PS00217">
    <property type="entry name" value="SUGAR_TRANSPORT_2"/>
    <property type="match status" value="1"/>
</dbReference>
<dbReference type="PANTHER" id="PTHR23500">
    <property type="entry name" value="SOLUTE CARRIER FAMILY 2, FACILITATED GLUCOSE TRANSPORTER"/>
    <property type="match status" value="1"/>
</dbReference>
<evidence type="ECO:0000256" key="9">
    <source>
        <dbReference type="RuleBase" id="RU003346"/>
    </source>
</evidence>
<dbReference type="NCBIfam" id="TIGR00879">
    <property type="entry name" value="SP"/>
    <property type="match status" value="1"/>
</dbReference>
<proteinExistence type="inferred from homology"/>
<dbReference type="EMBL" id="LVLJ01003548">
    <property type="protein sequence ID" value="OAE21028.1"/>
    <property type="molecule type" value="Genomic_DNA"/>
</dbReference>
<feature type="transmembrane region" description="Helical" evidence="10">
    <location>
        <begin position="207"/>
        <end position="229"/>
    </location>
</feature>
<evidence type="ECO:0000259" key="11">
    <source>
        <dbReference type="PROSITE" id="PS50850"/>
    </source>
</evidence>
<keyword evidence="3 9" id="KW-0813">Transport</keyword>
<evidence type="ECO:0000256" key="2">
    <source>
        <dbReference type="ARBA" id="ARBA00010992"/>
    </source>
</evidence>
<evidence type="ECO:0000313" key="13">
    <source>
        <dbReference type="Proteomes" id="UP000077202"/>
    </source>
</evidence>
<evidence type="ECO:0000256" key="3">
    <source>
        <dbReference type="ARBA" id="ARBA00022448"/>
    </source>
</evidence>
<dbReference type="InterPro" id="IPR005829">
    <property type="entry name" value="Sugar_transporter_CS"/>
</dbReference>
<dbReference type="InterPro" id="IPR045262">
    <property type="entry name" value="STP/PLT_plant"/>
</dbReference>
<dbReference type="Proteomes" id="UP000077202">
    <property type="component" value="Unassembled WGS sequence"/>
</dbReference>
<dbReference type="SUPFAM" id="SSF103473">
    <property type="entry name" value="MFS general substrate transporter"/>
    <property type="match status" value="1"/>
</dbReference>
<dbReference type="CDD" id="cd17361">
    <property type="entry name" value="MFS_STP"/>
    <property type="match status" value="1"/>
</dbReference>
<feature type="transmembrane region" description="Helical" evidence="10">
    <location>
        <begin position="118"/>
        <end position="137"/>
    </location>
</feature>
<protein>
    <recommendedName>
        <fullName evidence="11">Major facilitator superfamily (MFS) profile domain-containing protein</fullName>
    </recommendedName>
</protein>
<evidence type="ECO:0000256" key="1">
    <source>
        <dbReference type="ARBA" id="ARBA00004141"/>
    </source>
</evidence>
<dbReference type="PROSITE" id="PS00216">
    <property type="entry name" value="SUGAR_TRANSPORT_1"/>
    <property type="match status" value="1"/>
</dbReference>
<comment type="similarity">
    <text evidence="2 9">Belongs to the major facilitator superfamily. Sugar transporter (TC 2.A.1.1) family.</text>
</comment>
<dbReference type="InterPro" id="IPR044778">
    <property type="entry name" value="MFS_STP/MST-like_plant"/>
</dbReference>
<evidence type="ECO:0000256" key="8">
    <source>
        <dbReference type="ARBA" id="ARBA00023136"/>
    </source>
</evidence>
<dbReference type="GO" id="GO:0015293">
    <property type="term" value="F:symporter activity"/>
    <property type="evidence" value="ECO:0007669"/>
    <property type="project" value="UniProtKB-KW"/>
</dbReference>
<dbReference type="PANTHER" id="PTHR23500:SF574">
    <property type="entry name" value="SUGAR TRANSPORT PROTEIN 1"/>
    <property type="match status" value="1"/>
</dbReference>
<feature type="transmembrane region" description="Helical" evidence="10">
    <location>
        <begin position="486"/>
        <end position="507"/>
    </location>
</feature>
<feature type="transmembrane region" description="Helical" evidence="10">
    <location>
        <begin position="235"/>
        <end position="258"/>
    </location>
</feature>
<sequence>MAGGMVPMVGAGKQYAGRLTQYVVFACIVAASSGIIFGYDLGVSVVFESLIARMALAQTCSTAPIPVLITVLSILLVGGVTSMDDFLSKFFPSVYRNEKAADESAEGSDNYCRYNDQILQLFTSSLYLAGLCATFFASYSTRNWGRRPTIIIGGVSFLLGSILNGAAQDIAMLIIGRILLGIGVGFANQAAPLYISEMAPANYRGGLNICFQSATTIGILGANLINYFTGKIDRWGWRLSLGLAAVPAFTLTLGALFLPETPNSLMERGQLAKGRKNLERIRGVKNVDMEYEDLVEASRISNAVQHPFRNLLLRKHRPQLVMAIFIPMFQQLTGNNAITFYAPVLFKSIGFGDNAALYSAVIVGSVKVLGTWLSLVTVDRWGRKILFYEGGIQMILCQLAVGTIMQMELGAQNTLDKPLAVAVVVLICIYVAAFDWSWGPLAWLIPSEIYSLDIRSAAQSVTVAVNFAFTFLIGQIFLTLFCELKWGTFFLFAGFLAFMTLFVGLLLPETKGVPLEEMDLIWKKHWYWKRFVNDDENDIELKDNKQSSLEA</sequence>
<evidence type="ECO:0000256" key="4">
    <source>
        <dbReference type="ARBA" id="ARBA00022597"/>
    </source>
</evidence>
<feature type="domain" description="Major facilitator superfamily (MFS) profile" evidence="11">
    <location>
        <begin position="26"/>
        <end position="511"/>
    </location>
</feature>
<evidence type="ECO:0000256" key="10">
    <source>
        <dbReference type="SAM" id="Phobius"/>
    </source>
</evidence>
<comment type="subcellular location">
    <subcellularLocation>
        <location evidence="1">Membrane</location>
        <topology evidence="1">Multi-pass membrane protein</topology>
    </subcellularLocation>
</comment>
<dbReference type="InterPro" id="IPR005828">
    <property type="entry name" value="MFS_sugar_transport-like"/>
</dbReference>
<feature type="transmembrane region" description="Helical" evidence="10">
    <location>
        <begin position="385"/>
        <end position="407"/>
    </location>
</feature>
<feature type="transmembrane region" description="Helical" evidence="10">
    <location>
        <begin position="149"/>
        <end position="167"/>
    </location>
</feature>
<dbReference type="Gene3D" id="1.20.1250.20">
    <property type="entry name" value="MFS general substrate transporter like domains"/>
    <property type="match status" value="1"/>
</dbReference>
<accession>A0A176VJ95</accession>
<feature type="transmembrane region" description="Helical" evidence="10">
    <location>
        <begin position="419"/>
        <end position="445"/>
    </location>
</feature>
<evidence type="ECO:0000256" key="5">
    <source>
        <dbReference type="ARBA" id="ARBA00022692"/>
    </source>
</evidence>
<keyword evidence="6" id="KW-0769">Symport</keyword>
<name>A0A176VJ95_MARPO</name>
<gene>
    <name evidence="12" type="ORF">AXG93_606s1140</name>
</gene>
<feature type="transmembrane region" description="Helical" evidence="10">
    <location>
        <begin position="173"/>
        <end position="195"/>
    </location>
</feature>
<dbReference type="PROSITE" id="PS50850">
    <property type="entry name" value="MFS"/>
    <property type="match status" value="1"/>
</dbReference>
<feature type="transmembrane region" description="Helical" evidence="10">
    <location>
        <begin position="356"/>
        <end position="378"/>
    </location>
</feature>
<evidence type="ECO:0000313" key="12">
    <source>
        <dbReference type="EMBL" id="OAE21028.1"/>
    </source>
</evidence>
<keyword evidence="7 10" id="KW-1133">Transmembrane helix</keyword>
<dbReference type="InterPro" id="IPR003663">
    <property type="entry name" value="Sugar/inositol_transpt"/>
</dbReference>
<dbReference type="InterPro" id="IPR036259">
    <property type="entry name" value="MFS_trans_sf"/>
</dbReference>
<evidence type="ECO:0000256" key="6">
    <source>
        <dbReference type="ARBA" id="ARBA00022847"/>
    </source>
</evidence>
<keyword evidence="13" id="KW-1185">Reference proteome</keyword>
<feature type="transmembrane region" description="Helical" evidence="10">
    <location>
        <begin position="22"/>
        <end position="51"/>
    </location>
</feature>
<dbReference type="Pfam" id="PF00083">
    <property type="entry name" value="Sugar_tr"/>
    <property type="match status" value="1"/>
</dbReference>
<feature type="transmembrane region" description="Helical" evidence="10">
    <location>
        <begin position="63"/>
        <end position="83"/>
    </location>
</feature>